<reference evidence="1 2" key="1">
    <citation type="submission" date="2015-01" db="EMBL/GenBank/DDBJ databases">
        <title>Draft genome of the acidophilic iron oxidizer Acidithrix ferrooxidans strain Py-F3.</title>
        <authorList>
            <person name="Poehlein A."/>
            <person name="Eisen S."/>
            <person name="Schloemann M."/>
            <person name="Johnson B.D."/>
            <person name="Daniel R."/>
            <person name="Muehling M."/>
        </authorList>
    </citation>
    <scope>NUCLEOTIDE SEQUENCE [LARGE SCALE GENOMIC DNA]</scope>
    <source>
        <strain evidence="1 2">Py-F3</strain>
    </source>
</reference>
<proteinExistence type="predicted"/>
<dbReference type="OrthoDB" id="2375382at2"/>
<accession>A0A0D8HCQ2</accession>
<dbReference type="AlphaFoldDB" id="A0A0D8HCQ2"/>
<gene>
    <name evidence="1" type="ORF">AXFE_34130</name>
</gene>
<keyword evidence="2" id="KW-1185">Reference proteome</keyword>
<comment type="caution">
    <text evidence="1">The sequence shown here is derived from an EMBL/GenBank/DDBJ whole genome shotgun (WGS) entry which is preliminary data.</text>
</comment>
<dbReference type="EMBL" id="JXYS01000128">
    <property type="protein sequence ID" value="KJF15745.1"/>
    <property type="molecule type" value="Genomic_DNA"/>
</dbReference>
<organism evidence="1 2">
    <name type="scientific">Acidithrix ferrooxidans</name>
    <dbReference type="NCBI Taxonomy" id="1280514"/>
    <lineage>
        <taxon>Bacteria</taxon>
        <taxon>Bacillati</taxon>
        <taxon>Actinomycetota</taxon>
        <taxon>Acidimicrobiia</taxon>
        <taxon>Acidimicrobiales</taxon>
        <taxon>Acidimicrobiaceae</taxon>
        <taxon>Acidithrix</taxon>
    </lineage>
</organism>
<name>A0A0D8HCQ2_9ACTN</name>
<sequence length="67" mass="7172">MEKKIGRPAFKVVLSDNDRKFLEGVLRATTSPQSHVTRAKIALGAADGLSQDEIIELSSVSGFAVSK</sequence>
<dbReference type="RefSeq" id="WP_052607048.1">
    <property type="nucleotide sequence ID" value="NZ_JXYS01000128.1"/>
</dbReference>
<dbReference type="Proteomes" id="UP000032360">
    <property type="component" value="Unassembled WGS sequence"/>
</dbReference>
<protein>
    <submittedName>
        <fullName evidence="1">Uncharacterized protein</fullName>
    </submittedName>
</protein>
<evidence type="ECO:0000313" key="2">
    <source>
        <dbReference type="Proteomes" id="UP000032360"/>
    </source>
</evidence>
<evidence type="ECO:0000313" key="1">
    <source>
        <dbReference type="EMBL" id="KJF15745.1"/>
    </source>
</evidence>